<dbReference type="Pfam" id="PF04297">
    <property type="entry name" value="UPF0122"/>
    <property type="match status" value="1"/>
</dbReference>
<feature type="non-terminal residue" evidence="1">
    <location>
        <position position="61"/>
    </location>
</feature>
<dbReference type="Proteomes" id="UP000229894">
    <property type="component" value="Unassembled WGS sequence"/>
</dbReference>
<evidence type="ECO:0000313" key="1">
    <source>
        <dbReference type="EMBL" id="PIV10442.1"/>
    </source>
</evidence>
<protein>
    <recommendedName>
        <fullName evidence="3">RNA polymerase sigma factor 70 region 4 type 2 domain-containing protein</fullName>
    </recommendedName>
</protein>
<dbReference type="AlphaFoldDB" id="A0A2M7BV34"/>
<dbReference type="EMBL" id="PEUX01000010">
    <property type="protein sequence ID" value="PIV10442.1"/>
    <property type="molecule type" value="Genomic_DNA"/>
</dbReference>
<dbReference type="InterPro" id="IPR013324">
    <property type="entry name" value="RNA_pol_sigma_r3/r4-like"/>
</dbReference>
<organism evidence="1 2">
    <name type="scientific">Candidatus Portnoybacteria bacterium CG03_land_8_20_14_0_80_41_10</name>
    <dbReference type="NCBI Taxonomy" id="1974808"/>
    <lineage>
        <taxon>Bacteria</taxon>
        <taxon>Candidatus Portnoyibacteriota</taxon>
    </lineage>
</organism>
<dbReference type="Gene3D" id="1.10.10.60">
    <property type="entry name" value="Homeodomain-like"/>
    <property type="match status" value="1"/>
</dbReference>
<dbReference type="InterPro" id="IPR007394">
    <property type="entry name" value="UPF0122"/>
</dbReference>
<name>A0A2M7BV34_9BACT</name>
<comment type="caution">
    <text evidence="1">The sequence shown here is derived from an EMBL/GenBank/DDBJ whole genome shotgun (WGS) entry which is preliminary data.</text>
</comment>
<proteinExistence type="predicted"/>
<gene>
    <name evidence="1" type="ORF">COS49_00440</name>
</gene>
<evidence type="ECO:0008006" key="3">
    <source>
        <dbReference type="Google" id="ProtNLM"/>
    </source>
</evidence>
<evidence type="ECO:0000313" key="2">
    <source>
        <dbReference type="Proteomes" id="UP000229894"/>
    </source>
</evidence>
<accession>A0A2M7BV34</accession>
<dbReference type="SUPFAM" id="SSF88659">
    <property type="entry name" value="Sigma3 and sigma4 domains of RNA polymerase sigma factors"/>
    <property type="match status" value="1"/>
</dbReference>
<sequence length="61" mass="7192">MLVMPVKPALSEKYIKEVKYLYYNKGYSAREIADKIGVSLDAVFSFMRRHSLERRSFEESN</sequence>
<reference evidence="2" key="1">
    <citation type="submission" date="2017-09" db="EMBL/GenBank/DDBJ databases">
        <title>Depth-based differentiation of microbial function through sediment-hosted aquifers and enrichment of novel symbionts in the deep terrestrial subsurface.</title>
        <authorList>
            <person name="Probst A.J."/>
            <person name="Ladd B."/>
            <person name="Jarett J.K."/>
            <person name="Geller-Mcgrath D.E."/>
            <person name="Sieber C.M.K."/>
            <person name="Emerson J.B."/>
            <person name="Anantharaman K."/>
            <person name="Thomas B.C."/>
            <person name="Malmstrom R."/>
            <person name="Stieglmeier M."/>
            <person name="Klingl A."/>
            <person name="Woyke T."/>
            <person name="Ryan C.M."/>
            <person name="Banfield J.F."/>
        </authorList>
    </citation>
    <scope>NUCLEOTIDE SEQUENCE [LARGE SCALE GENOMIC DNA]</scope>
</reference>